<organism evidence="2 3">
    <name type="scientific">Pyrenophora tritici-repentis</name>
    <dbReference type="NCBI Taxonomy" id="45151"/>
    <lineage>
        <taxon>Eukaryota</taxon>
        <taxon>Fungi</taxon>
        <taxon>Dikarya</taxon>
        <taxon>Ascomycota</taxon>
        <taxon>Pezizomycotina</taxon>
        <taxon>Dothideomycetes</taxon>
        <taxon>Pleosporomycetidae</taxon>
        <taxon>Pleosporales</taxon>
        <taxon>Pleosporineae</taxon>
        <taxon>Pleosporaceae</taxon>
        <taxon>Pyrenophora</taxon>
    </lineage>
</organism>
<name>A0A2W1F6Q0_9PLEO</name>
<dbReference type="EMBL" id="NQIK02000010">
    <property type="protein sequence ID" value="KAF7565060.1"/>
    <property type="molecule type" value="Genomic_DNA"/>
</dbReference>
<dbReference type="EMBL" id="NRDI02000022">
    <property type="protein sequence ID" value="KAI1509057.1"/>
    <property type="molecule type" value="Genomic_DNA"/>
</dbReference>
<dbReference type="Proteomes" id="UP000245464">
    <property type="component" value="Chromosome 10"/>
</dbReference>
<dbReference type="AlphaFoldDB" id="A0A2W1F6Q0"/>
<protein>
    <submittedName>
        <fullName evidence="2">Capsule polysaccharide biosynthesis protein</fullName>
    </submittedName>
</protein>
<reference evidence="2" key="3">
    <citation type="journal article" date="2022" name="bioRxiv">
        <title>A global pangenome for the wheat fungal pathogen Pyrenophora tritici-repentis and prediction of effector protein structural homology.</title>
        <authorList>
            <person name="Moolhuijzen P."/>
            <person name="See P.T."/>
            <person name="Shi G."/>
            <person name="Powell H.R."/>
            <person name="Cockram J."/>
            <person name="Jorgensen L.N."/>
            <person name="Benslimane H."/>
            <person name="Strelkov S.E."/>
            <person name="Turner J."/>
            <person name="Liu Z."/>
            <person name="Moffat C.S."/>
        </authorList>
    </citation>
    <scope>NUCLEOTIDE SEQUENCE</scope>
    <source>
        <strain evidence="2">86-124</strain>
    </source>
</reference>
<evidence type="ECO:0000313" key="2">
    <source>
        <dbReference type="EMBL" id="KAI1509057.1"/>
    </source>
</evidence>
<evidence type="ECO:0000313" key="1">
    <source>
        <dbReference type="EMBL" id="KAF7565060.1"/>
    </source>
</evidence>
<reference evidence="1" key="1">
    <citation type="journal article" date="2018" name="BMC Genomics">
        <title>Comparative genomics of the wheat fungal pathogen Pyrenophora tritici-repentis reveals chromosomal variations and genome plasticity.</title>
        <authorList>
            <person name="Moolhuijzen P."/>
            <person name="See P.T."/>
            <person name="Hane J.K."/>
            <person name="Shi G."/>
            <person name="Liu Z."/>
            <person name="Oliver R.P."/>
            <person name="Moffat C.S."/>
        </authorList>
    </citation>
    <scope>NUCLEOTIDE SEQUENCE [LARGE SCALE GENOMIC DNA]</scope>
    <source>
        <strain evidence="1">M4</strain>
    </source>
</reference>
<reference evidence="3" key="4">
    <citation type="journal article" date="2022" name="Microb. Genom.">
        <title>A global pangenome for the wheat fungal pathogen Pyrenophora tritici-repentis and prediction of effector protein structural homology.</title>
        <authorList>
            <person name="Moolhuijzen P.M."/>
            <person name="See P.T."/>
            <person name="Shi G."/>
            <person name="Powell H.R."/>
            <person name="Cockram J."/>
            <person name="Jorgensen L.N."/>
            <person name="Benslimane H."/>
            <person name="Strelkov S.E."/>
            <person name="Turner J."/>
            <person name="Liu Z."/>
            <person name="Moffat C.S."/>
        </authorList>
    </citation>
    <scope>NUCLEOTIDE SEQUENCE [LARGE SCALE GENOMIC DNA]</scope>
</reference>
<keyword evidence="3" id="KW-1185">Reference proteome</keyword>
<evidence type="ECO:0000313" key="3">
    <source>
        <dbReference type="Proteomes" id="UP000249757"/>
    </source>
</evidence>
<proteinExistence type="predicted"/>
<dbReference type="OrthoDB" id="409543at2759"/>
<accession>A0A2W1F6Q0</accession>
<comment type="caution">
    <text evidence="2">The sequence shown here is derived from an EMBL/GenBank/DDBJ whole genome shotgun (WGS) entry which is preliminary data.</text>
</comment>
<reference evidence="2" key="2">
    <citation type="submission" date="2021-05" db="EMBL/GenBank/DDBJ databases">
        <authorList>
            <person name="Moolhuijzen P.M."/>
            <person name="Moffat C.S."/>
        </authorList>
    </citation>
    <scope>NUCLEOTIDE SEQUENCE</scope>
    <source>
        <strain evidence="2">86-124</strain>
    </source>
</reference>
<sequence length="132" mass="15083">MPTWSQRNIINWVRLYEPDWTEPNSGSDGVNYWANKVLLWDALSEDLPTENTIGFYGEDLLKAVAMKVESNENSTGYKKAESLISKMLAQRVLQKITHRKGLTHSLHCRTLLGMPENYVKDGDPVTFGELLR</sequence>
<gene>
    <name evidence="2" type="ORF">Ptr86124_012013</name>
    <name evidence="1" type="ORF">PtrM4_044940</name>
</gene>
<dbReference type="Proteomes" id="UP000249757">
    <property type="component" value="Unassembled WGS sequence"/>
</dbReference>